<organism evidence="2">
    <name type="scientific">Leucothrix mucor</name>
    <dbReference type="NCBI Taxonomy" id="45248"/>
    <lineage>
        <taxon>Bacteria</taxon>
        <taxon>Pseudomonadati</taxon>
        <taxon>Pseudomonadota</taxon>
        <taxon>Gammaproteobacteria</taxon>
        <taxon>Thiotrichales</taxon>
        <taxon>Thiotrichaceae</taxon>
        <taxon>Leucothrix</taxon>
    </lineage>
</organism>
<dbReference type="EMBL" id="DRMS01000230">
    <property type="protein sequence ID" value="HFC92365.1"/>
    <property type="molecule type" value="Genomic_DNA"/>
</dbReference>
<feature type="compositionally biased region" description="Pro residues" evidence="1">
    <location>
        <begin position="597"/>
        <end position="610"/>
    </location>
</feature>
<evidence type="ECO:0000256" key="1">
    <source>
        <dbReference type="SAM" id="MobiDB-lite"/>
    </source>
</evidence>
<evidence type="ECO:0008006" key="3">
    <source>
        <dbReference type="Google" id="ProtNLM"/>
    </source>
</evidence>
<protein>
    <recommendedName>
        <fullName evidence="3">Cellulose-binding protein</fullName>
    </recommendedName>
</protein>
<comment type="caution">
    <text evidence="2">The sequence shown here is derived from an EMBL/GenBank/DDBJ whole genome shotgun (WGS) entry which is preliminary data.</text>
</comment>
<name>A0A7V2T0D6_LEUMU</name>
<accession>A0A7V2T0D6</accession>
<feature type="region of interest" description="Disordered" evidence="1">
    <location>
        <begin position="592"/>
        <end position="615"/>
    </location>
</feature>
<evidence type="ECO:0000313" key="2">
    <source>
        <dbReference type="EMBL" id="HFC92365.1"/>
    </source>
</evidence>
<gene>
    <name evidence="2" type="ORF">ENJ51_06080</name>
</gene>
<sequence>MLLGCLPNQLTKKSIYFITILVCCFFIIPPVSAKYSSNPRLGTNVGSLDKLTSSVPFTDIFKISRGWFTSCRFDWQSKRGLDPDCTQQNSFNTREQKLLDLDENGWVKSLPSPQQSPVFTQVTSTWKLPAHFPLGRYVVLYKGQGTLKIEGDVRIAQHAAGHIEFDLRSPKRNLRLTITATNPSNYIREIHIIPKKNEHNYRRHIFNQDYLRRLGPLQAIRFMTWSNTRGNDATEWYQRSTPSFARYSGNKGVPAERMIDLANAVNATPWLSVPYKASDDYIRRYARMVKNRLRPKQKVYVEYSNEMWNVIFPGTTYAARKADKLWHFPYTNKPAYQRRVSMATNWYAKRTVEMCGIWKNEFGKQRDRVKCVLSAQAAVPWVGTETLDCPLWKEAGGCGKYVDAYAIGPYFGDYIARLEHRPEVKQWTKDPDGGMSRLFNEILHGGVLKKGHPGGAINLTLGMYVDSSKKLADKYGLELLAYEAGQHLIRYDPPHTIKDPAVLNMFMRAQKDPRMQEAYQRYLTGWAEHGGGLLMHFYGIGELTKKNFFSMLDYAGQFSTPKYAALMQYLGAPAPAYTPPPARATPPIPVARTSALTPPPRAPEPAPPPVANISPPNAPTPTAKDLDNMIITTDDIQTAQQLRGRTQKNTGGPIIGTGINGWRIDRDKAISPPIKLHIGNKNELNLSWKFNRIIPNSGAFFRIYAIDSKGGRKLLLSQTEADIAQIGTTEQVFIEDLSRYIGPPVQLMLQARGLQAIITEVKF</sequence>
<dbReference type="Proteomes" id="UP000885750">
    <property type="component" value="Unassembled WGS sequence"/>
</dbReference>
<dbReference type="AlphaFoldDB" id="A0A7V2T0D6"/>
<reference evidence="2" key="1">
    <citation type="journal article" date="2020" name="mSystems">
        <title>Genome- and Community-Level Interaction Insights into Carbon Utilization and Element Cycling Functions of Hydrothermarchaeota in Hydrothermal Sediment.</title>
        <authorList>
            <person name="Zhou Z."/>
            <person name="Liu Y."/>
            <person name="Xu W."/>
            <person name="Pan J."/>
            <person name="Luo Z.H."/>
            <person name="Li M."/>
        </authorList>
    </citation>
    <scope>NUCLEOTIDE SEQUENCE [LARGE SCALE GENOMIC DNA]</scope>
    <source>
        <strain evidence="2">HyVt-493</strain>
    </source>
</reference>
<proteinExistence type="predicted"/>